<sequence length="408" mass="46077">MNRRKFIVNTGLLTCGANIATGDLFAQENPRATQHADLSDHRIDKVEYVSPKYHYPRLVGRNSKSTHGNRNDGIHGQHHKVNCVKLYTDQGAMGWGSSKKRLKDKDLQETVLGKKVDELIIPEKGISDDAHFSLDPALHDLAGVILNKSVYKMLGAHGPKATSVYSGMIYFDELDAKGKPTSLDKVMKNCQWDYDYGYRQFKVKLGRGKNWYPHDEGLKTDIKIIKMIHDEYGKKGVDILIDANNGYTLQDTIDFLKGVKGVPIYWVEEPFHEDLEKSRALKKWMMANGRENTIYCDGEAKIDYPLVAKLIIEGTLDMHLTDIVNYGFTRWRKLIPFLIKHKAVSSPHAWGNMLKTHYISHLSAGLGNVATIEGVTCISDEIDFGDYKIKDGKLHVSNKPGFGMKLLI</sequence>
<evidence type="ECO:0000256" key="2">
    <source>
        <dbReference type="ARBA" id="ARBA00022723"/>
    </source>
</evidence>
<evidence type="ECO:0000256" key="3">
    <source>
        <dbReference type="ARBA" id="ARBA00022842"/>
    </source>
</evidence>
<dbReference type="InterPro" id="IPR029017">
    <property type="entry name" value="Enolase-like_N"/>
</dbReference>
<dbReference type="SUPFAM" id="SSF51604">
    <property type="entry name" value="Enolase C-terminal domain-like"/>
    <property type="match status" value="1"/>
</dbReference>
<reference evidence="5" key="1">
    <citation type="submission" date="2018-05" db="EMBL/GenBank/DDBJ databases">
        <authorList>
            <person name="Lanie J.A."/>
            <person name="Ng W.-L."/>
            <person name="Kazmierczak K.M."/>
            <person name="Andrzejewski T.M."/>
            <person name="Davidsen T.M."/>
            <person name="Wayne K.J."/>
            <person name="Tettelin H."/>
            <person name="Glass J.I."/>
            <person name="Rusch D."/>
            <person name="Podicherti R."/>
            <person name="Tsui H.-C.T."/>
            <person name="Winkler M.E."/>
        </authorList>
    </citation>
    <scope>NUCLEOTIDE SEQUENCE</scope>
</reference>
<keyword evidence="3" id="KW-0460">Magnesium</keyword>
<dbReference type="PANTHER" id="PTHR13794:SF58">
    <property type="entry name" value="MITOCHONDRIAL ENOLASE SUPERFAMILY MEMBER 1"/>
    <property type="match status" value="1"/>
</dbReference>
<dbReference type="SUPFAM" id="SSF54826">
    <property type="entry name" value="Enolase N-terminal domain-like"/>
    <property type="match status" value="1"/>
</dbReference>
<dbReference type="GO" id="GO:0016836">
    <property type="term" value="F:hydro-lyase activity"/>
    <property type="evidence" value="ECO:0007669"/>
    <property type="project" value="TreeGrafter"/>
</dbReference>
<dbReference type="Gene3D" id="3.20.20.120">
    <property type="entry name" value="Enolase-like C-terminal domain"/>
    <property type="match status" value="1"/>
</dbReference>
<feature type="domain" description="Mandelate racemase/muconate lactonizing enzyme C-terminal" evidence="4">
    <location>
        <begin position="183"/>
        <end position="285"/>
    </location>
</feature>
<dbReference type="Gene3D" id="3.30.390.10">
    <property type="entry name" value="Enolase-like, N-terminal domain"/>
    <property type="match status" value="1"/>
</dbReference>
<protein>
    <recommendedName>
        <fullName evidence="4">Mandelate racemase/muconate lactonizing enzyme C-terminal domain-containing protein</fullName>
    </recommendedName>
</protein>
<dbReference type="InterPro" id="IPR029065">
    <property type="entry name" value="Enolase_C-like"/>
</dbReference>
<dbReference type="SMART" id="SM00922">
    <property type="entry name" value="MR_MLE"/>
    <property type="match status" value="1"/>
</dbReference>
<comment type="cofactor">
    <cofactor evidence="1">
        <name>Mg(2+)</name>
        <dbReference type="ChEBI" id="CHEBI:18420"/>
    </cofactor>
</comment>
<name>A0A382FXE5_9ZZZZ</name>
<dbReference type="GO" id="GO:0016052">
    <property type="term" value="P:carbohydrate catabolic process"/>
    <property type="evidence" value="ECO:0007669"/>
    <property type="project" value="TreeGrafter"/>
</dbReference>
<gene>
    <name evidence="5" type="ORF">METZ01_LOCUS220572</name>
</gene>
<evidence type="ECO:0000259" key="4">
    <source>
        <dbReference type="SMART" id="SM00922"/>
    </source>
</evidence>
<keyword evidence="2" id="KW-0479">Metal-binding</keyword>
<dbReference type="AlphaFoldDB" id="A0A382FXE5"/>
<dbReference type="Pfam" id="PF13378">
    <property type="entry name" value="MR_MLE_C"/>
    <property type="match status" value="1"/>
</dbReference>
<accession>A0A382FXE5</accession>
<dbReference type="PANTHER" id="PTHR13794">
    <property type="entry name" value="ENOLASE SUPERFAMILY, MANDELATE RACEMASE"/>
    <property type="match status" value="1"/>
</dbReference>
<proteinExistence type="predicted"/>
<dbReference type="SFLD" id="SFLDS00001">
    <property type="entry name" value="Enolase"/>
    <property type="match status" value="1"/>
</dbReference>
<dbReference type="InterPro" id="IPR036849">
    <property type="entry name" value="Enolase-like_C_sf"/>
</dbReference>
<dbReference type="InterPro" id="IPR013342">
    <property type="entry name" value="Mandelate_racemase_C"/>
</dbReference>
<evidence type="ECO:0000313" key="5">
    <source>
        <dbReference type="EMBL" id="SVB67718.1"/>
    </source>
</evidence>
<dbReference type="GO" id="GO:0000287">
    <property type="term" value="F:magnesium ion binding"/>
    <property type="evidence" value="ECO:0007669"/>
    <property type="project" value="TreeGrafter"/>
</dbReference>
<dbReference type="EMBL" id="UINC01052412">
    <property type="protein sequence ID" value="SVB67718.1"/>
    <property type="molecule type" value="Genomic_DNA"/>
</dbReference>
<evidence type="ECO:0000256" key="1">
    <source>
        <dbReference type="ARBA" id="ARBA00001946"/>
    </source>
</evidence>
<dbReference type="InterPro" id="IPR046945">
    <property type="entry name" value="RHMD-like"/>
</dbReference>
<organism evidence="5">
    <name type="scientific">marine metagenome</name>
    <dbReference type="NCBI Taxonomy" id="408172"/>
    <lineage>
        <taxon>unclassified sequences</taxon>
        <taxon>metagenomes</taxon>
        <taxon>ecological metagenomes</taxon>
    </lineage>
</organism>